<sequence length="221" mass="23990">MNWENLLDLSRNVNLERDHPLFLIGVMILKNFLHKSIKWSVAIAVITGVLAAIFSLLSTSILHQVNWTIGLFVVLVIVIIGVFFDMLGIAAAAGEEKPFHAMAAKKVYGARHAIRIVRNADRFASFCNDVIGDIAGIISGAAAAIVIIQLANELQLGEGSLIESSINIGLTSLIAALTVGGKAMGKSLAITFSRDIIFRVGKTLQFLEEKLNIVIIKEKKR</sequence>
<name>A0A0C2VW31_9BACL</name>
<organism evidence="2 3">
    <name type="scientific">Jeotgalibacillus alimentarius</name>
    <dbReference type="NCBI Taxonomy" id="135826"/>
    <lineage>
        <taxon>Bacteria</taxon>
        <taxon>Bacillati</taxon>
        <taxon>Bacillota</taxon>
        <taxon>Bacilli</taxon>
        <taxon>Bacillales</taxon>
        <taxon>Caryophanaceae</taxon>
        <taxon>Jeotgalibacillus</taxon>
    </lineage>
</organism>
<reference evidence="2 3" key="1">
    <citation type="submission" date="2015-01" db="EMBL/GenBank/DDBJ databases">
        <title>Genome sequence of Jeotgalibacillus alimentarius.</title>
        <authorList>
            <person name="Goh K.M."/>
            <person name="Chan K.-G."/>
            <person name="Yaakop A.S."/>
            <person name="Ee R."/>
            <person name="Gan H.M."/>
            <person name="Chan C.S."/>
        </authorList>
    </citation>
    <scope>NUCLEOTIDE SEQUENCE [LARGE SCALE GENOMIC DNA]</scope>
    <source>
        <strain evidence="2 3">YKJ-13</strain>
    </source>
</reference>
<keyword evidence="3" id="KW-1185">Reference proteome</keyword>
<dbReference type="Proteomes" id="UP000031950">
    <property type="component" value="Unassembled WGS sequence"/>
</dbReference>
<feature type="transmembrane region" description="Helical" evidence="1">
    <location>
        <begin position="130"/>
        <end position="152"/>
    </location>
</feature>
<feature type="transmembrane region" description="Helical" evidence="1">
    <location>
        <begin position="69"/>
        <end position="93"/>
    </location>
</feature>
<evidence type="ECO:0000313" key="2">
    <source>
        <dbReference type="EMBL" id="KIL48611.1"/>
    </source>
</evidence>
<proteinExistence type="predicted"/>
<keyword evidence="1" id="KW-0812">Transmembrane</keyword>
<gene>
    <name evidence="2" type="ORF">KP77_22630</name>
</gene>
<dbReference type="EMBL" id="JXRQ01000019">
    <property type="protein sequence ID" value="KIL48611.1"/>
    <property type="molecule type" value="Genomic_DNA"/>
</dbReference>
<protein>
    <submittedName>
        <fullName evidence="2">Uncharacterized protein</fullName>
    </submittedName>
</protein>
<dbReference type="PATRIC" id="fig|135826.4.peg.2257"/>
<dbReference type="STRING" id="135826.KP77_22630"/>
<dbReference type="AlphaFoldDB" id="A0A0C2VW31"/>
<keyword evidence="1" id="KW-1133">Transmembrane helix</keyword>
<keyword evidence="1" id="KW-0472">Membrane</keyword>
<comment type="caution">
    <text evidence="2">The sequence shown here is derived from an EMBL/GenBank/DDBJ whole genome shotgun (WGS) entry which is preliminary data.</text>
</comment>
<accession>A0A0C2VW31</accession>
<feature type="transmembrane region" description="Helical" evidence="1">
    <location>
        <begin position="37"/>
        <end position="57"/>
    </location>
</feature>
<evidence type="ECO:0000256" key="1">
    <source>
        <dbReference type="SAM" id="Phobius"/>
    </source>
</evidence>
<evidence type="ECO:0000313" key="3">
    <source>
        <dbReference type="Proteomes" id="UP000031950"/>
    </source>
</evidence>